<dbReference type="AlphaFoldDB" id="A0A512LAH1"/>
<feature type="region of interest" description="Disordered" evidence="1">
    <location>
        <begin position="48"/>
        <end position="67"/>
    </location>
</feature>
<evidence type="ECO:0000313" key="3">
    <source>
        <dbReference type="Proteomes" id="UP000321337"/>
    </source>
</evidence>
<evidence type="ECO:0000313" key="2">
    <source>
        <dbReference type="EMBL" id="GEP31483.1"/>
    </source>
</evidence>
<organism evidence="2 3">
    <name type="scientific">Sulfuriferula plumbiphila</name>
    <dbReference type="NCBI Taxonomy" id="171865"/>
    <lineage>
        <taxon>Bacteria</taxon>
        <taxon>Pseudomonadati</taxon>
        <taxon>Pseudomonadota</taxon>
        <taxon>Betaproteobacteria</taxon>
        <taxon>Nitrosomonadales</taxon>
        <taxon>Sulfuricellaceae</taxon>
        <taxon>Sulfuriferula</taxon>
    </lineage>
</organism>
<proteinExistence type="predicted"/>
<gene>
    <name evidence="2" type="ORF">TPL01_26210</name>
</gene>
<dbReference type="RefSeq" id="WP_147074448.1">
    <property type="nucleotide sequence ID" value="NZ_AP021884.1"/>
</dbReference>
<dbReference type="OrthoDB" id="5797037at2"/>
<name>A0A512LAH1_9PROT</name>
<comment type="caution">
    <text evidence="2">The sequence shown here is derived from an EMBL/GenBank/DDBJ whole genome shotgun (WGS) entry which is preliminary data.</text>
</comment>
<evidence type="ECO:0000256" key="1">
    <source>
        <dbReference type="SAM" id="MobiDB-lite"/>
    </source>
</evidence>
<accession>A0A512LAH1</accession>
<sequence>MNISALDKQTAQISVLPTEAAHLLEGLEAMRDELGEIADELISLLRGSGIEPPPKPDHVRTEYAGPE</sequence>
<protein>
    <submittedName>
        <fullName evidence="2">Uncharacterized protein</fullName>
    </submittedName>
</protein>
<keyword evidence="3" id="KW-1185">Reference proteome</keyword>
<dbReference type="Proteomes" id="UP000321337">
    <property type="component" value="Unassembled WGS sequence"/>
</dbReference>
<reference evidence="2 3" key="1">
    <citation type="submission" date="2019-07" db="EMBL/GenBank/DDBJ databases">
        <title>Whole genome shotgun sequence of Thiobacillus plumbophilus NBRC 107929.</title>
        <authorList>
            <person name="Hosoyama A."/>
            <person name="Uohara A."/>
            <person name="Ohji S."/>
            <person name="Ichikawa N."/>
        </authorList>
    </citation>
    <scope>NUCLEOTIDE SEQUENCE [LARGE SCALE GENOMIC DNA]</scope>
    <source>
        <strain evidence="2 3">NBRC 107929</strain>
    </source>
</reference>
<dbReference type="EMBL" id="BKAD01000030">
    <property type="protein sequence ID" value="GEP31483.1"/>
    <property type="molecule type" value="Genomic_DNA"/>
</dbReference>